<evidence type="ECO:0000313" key="3">
    <source>
        <dbReference type="Proteomes" id="UP000031670"/>
    </source>
</evidence>
<keyword evidence="1" id="KW-0472">Membrane</keyword>
<keyword evidence="1" id="KW-1133">Transmembrane helix</keyword>
<reference evidence="2 3" key="1">
    <citation type="submission" date="2015-01" db="EMBL/GenBank/DDBJ databases">
        <title>Vibrio sp. C5 JCM 19232 whole genome shotgun sequence.</title>
        <authorList>
            <person name="Sawabe T."/>
            <person name="Meirelles P."/>
            <person name="Feng G."/>
            <person name="Sayaka M."/>
            <person name="Hattori M."/>
            <person name="Ohkuma M."/>
        </authorList>
    </citation>
    <scope>NUCLEOTIDE SEQUENCE [LARGE SCALE GENOMIC DNA]</scope>
    <source>
        <strain evidence="2 3">JCM19232</strain>
    </source>
</reference>
<feature type="transmembrane region" description="Helical" evidence="1">
    <location>
        <begin position="95"/>
        <end position="118"/>
    </location>
</feature>
<evidence type="ECO:0000256" key="1">
    <source>
        <dbReference type="SAM" id="Phobius"/>
    </source>
</evidence>
<dbReference type="Proteomes" id="UP000031670">
    <property type="component" value="Unassembled WGS sequence"/>
</dbReference>
<dbReference type="AlphaFoldDB" id="A0A0B8PD92"/>
<accession>A0A0B8PD92</accession>
<proteinExistence type="predicted"/>
<gene>
    <name evidence="2" type="ORF">JCM19232_1724</name>
</gene>
<feature type="transmembrane region" description="Helical" evidence="1">
    <location>
        <begin position="57"/>
        <end position="79"/>
    </location>
</feature>
<evidence type="ECO:0000313" key="2">
    <source>
        <dbReference type="EMBL" id="GAM62567.1"/>
    </source>
</evidence>
<keyword evidence="1" id="KW-0812">Transmembrane</keyword>
<dbReference type="EMBL" id="BBSA01000006">
    <property type="protein sequence ID" value="GAM62567.1"/>
    <property type="molecule type" value="Genomic_DNA"/>
</dbReference>
<comment type="caution">
    <text evidence="2">The sequence shown here is derived from an EMBL/GenBank/DDBJ whole genome shotgun (WGS) entry which is preliminary data.</text>
</comment>
<name>A0A0B8PD92_9VIBR</name>
<sequence length="133" mass="15082">MWAKHKKKVYILVGILAFLGLAKFFGLAFTVHGNDIPAEYWTNVSPLKAKLFDKPVFMGFLAAMTLLTLSLAVWGYWVVHSMPKKHSEHTGQAKLVFWLCMLGFFWGWLWIAAILIVVTDWSKIANVIKGRAA</sequence>
<organism evidence="2 3">
    <name type="scientific">Vibrio ishigakensis</name>
    <dbReference type="NCBI Taxonomy" id="1481914"/>
    <lineage>
        <taxon>Bacteria</taxon>
        <taxon>Pseudomonadati</taxon>
        <taxon>Pseudomonadota</taxon>
        <taxon>Gammaproteobacteria</taxon>
        <taxon>Vibrionales</taxon>
        <taxon>Vibrionaceae</taxon>
        <taxon>Vibrio</taxon>
    </lineage>
</organism>
<reference evidence="2 3" key="2">
    <citation type="submission" date="2015-01" db="EMBL/GenBank/DDBJ databases">
        <authorList>
            <consortium name="NBRP consortium"/>
            <person name="Sawabe T."/>
            <person name="Meirelles P."/>
            <person name="Feng G."/>
            <person name="Sayaka M."/>
            <person name="Hattori M."/>
            <person name="Ohkuma M."/>
        </authorList>
    </citation>
    <scope>NUCLEOTIDE SEQUENCE [LARGE SCALE GENOMIC DNA]</scope>
    <source>
        <strain evidence="2 3">JCM19232</strain>
    </source>
</reference>
<protein>
    <submittedName>
        <fullName evidence="2">Permease of the major facilitator superfamily</fullName>
    </submittedName>
</protein>